<keyword evidence="9" id="KW-1185">Reference proteome</keyword>
<feature type="domain" description="NACHT" evidence="7">
    <location>
        <begin position="187"/>
        <end position="391"/>
    </location>
</feature>
<keyword evidence="2" id="KW-0433">Leucine-rich repeat</keyword>
<dbReference type="GO" id="GO:0005737">
    <property type="term" value="C:cytoplasm"/>
    <property type="evidence" value="ECO:0007669"/>
    <property type="project" value="TreeGrafter"/>
</dbReference>
<dbReference type="AlphaFoldDB" id="A0A8C8XH83"/>
<dbReference type="InterPro" id="IPR001611">
    <property type="entry name" value="Leu-rich_rpt"/>
</dbReference>
<gene>
    <name evidence="8" type="primary">NLRP8</name>
</gene>
<dbReference type="SUPFAM" id="SSF52047">
    <property type="entry name" value="RNI-like"/>
    <property type="match status" value="1"/>
</dbReference>
<dbReference type="Gene3D" id="1.10.533.10">
    <property type="entry name" value="Death Domain, Fas"/>
    <property type="match status" value="1"/>
</dbReference>
<dbReference type="InterPro" id="IPR011029">
    <property type="entry name" value="DEATH-like_dom_sf"/>
</dbReference>
<dbReference type="PANTHER" id="PTHR45690">
    <property type="entry name" value="NACHT, LRR AND PYD DOMAINS-CONTAINING PROTEIN 12"/>
    <property type="match status" value="1"/>
</dbReference>
<protein>
    <submittedName>
        <fullName evidence="8">NLR family pyrin domain containing 8</fullName>
    </submittedName>
</protein>
<evidence type="ECO:0000256" key="1">
    <source>
        <dbReference type="ARBA" id="ARBA00008665"/>
    </source>
</evidence>
<evidence type="ECO:0000256" key="3">
    <source>
        <dbReference type="ARBA" id="ARBA00022737"/>
    </source>
</evidence>
<dbReference type="InterPro" id="IPR032675">
    <property type="entry name" value="LRR_dom_sf"/>
</dbReference>
<dbReference type="GO" id="GO:0005524">
    <property type="term" value="F:ATP binding"/>
    <property type="evidence" value="ECO:0007669"/>
    <property type="project" value="UniProtKB-KW"/>
</dbReference>
<reference evidence="8" key="2">
    <citation type="submission" date="2025-09" db="UniProtKB">
        <authorList>
            <consortium name="Ensembl"/>
        </authorList>
    </citation>
    <scope>IDENTIFICATION</scope>
</reference>
<evidence type="ECO:0000256" key="4">
    <source>
        <dbReference type="ARBA" id="ARBA00022741"/>
    </source>
</evidence>
<proteinExistence type="inferred from homology"/>
<dbReference type="Pfam" id="PF17779">
    <property type="entry name" value="WHD_NOD2"/>
    <property type="match status" value="1"/>
</dbReference>
<evidence type="ECO:0000256" key="2">
    <source>
        <dbReference type="ARBA" id="ARBA00022614"/>
    </source>
</evidence>
<dbReference type="SUPFAM" id="SSF52540">
    <property type="entry name" value="P-loop containing nucleoside triphosphate hydrolases"/>
    <property type="match status" value="1"/>
</dbReference>
<keyword evidence="3" id="KW-0677">Repeat</keyword>
<dbReference type="InterPro" id="IPR004020">
    <property type="entry name" value="DAPIN"/>
</dbReference>
<name>A0A8C8XH83_PANLE</name>
<dbReference type="Gene3D" id="3.40.50.300">
    <property type="entry name" value="P-loop containing nucleotide triphosphate hydrolases"/>
    <property type="match status" value="1"/>
</dbReference>
<dbReference type="CDD" id="cd08320">
    <property type="entry name" value="Pyrin_NALPs"/>
    <property type="match status" value="1"/>
</dbReference>
<dbReference type="InterPro" id="IPR041267">
    <property type="entry name" value="NLRP_HD2"/>
</dbReference>
<dbReference type="SMART" id="SM00368">
    <property type="entry name" value="LRR_RI"/>
    <property type="match status" value="7"/>
</dbReference>
<dbReference type="InterPro" id="IPR050637">
    <property type="entry name" value="NLRP_innate_immun_reg"/>
</dbReference>
<dbReference type="Ensembl" id="ENSPLOT00000021794.1">
    <property type="protein sequence ID" value="ENSPLOP00000019696.1"/>
    <property type="gene ID" value="ENSPLOG00000014373.1"/>
</dbReference>
<evidence type="ECO:0000313" key="9">
    <source>
        <dbReference type="Proteomes" id="UP000694399"/>
    </source>
</evidence>
<evidence type="ECO:0000259" key="6">
    <source>
        <dbReference type="PROSITE" id="PS50824"/>
    </source>
</evidence>
<dbReference type="GeneTree" id="ENSGT00940000163909"/>
<dbReference type="Pfam" id="PF02758">
    <property type="entry name" value="PYRIN"/>
    <property type="match status" value="1"/>
</dbReference>
<dbReference type="InterPro" id="IPR041075">
    <property type="entry name" value="NOD1/2_WH"/>
</dbReference>
<organism evidence="8 9">
    <name type="scientific">Panthera leo</name>
    <name type="common">Lion</name>
    <dbReference type="NCBI Taxonomy" id="9689"/>
    <lineage>
        <taxon>Eukaryota</taxon>
        <taxon>Metazoa</taxon>
        <taxon>Chordata</taxon>
        <taxon>Craniata</taxon>
        <taxon>Vertebrata</taxon>
        <taxon>Euteleostomi</taxon>
        <taxon>Mammalia</taxon>
        <taxon>Eutheria</taxon>
        <taxon>Laurasiatheria</taxon>
        <taxon>Carnivora</taxon>
        <taxon>Feliformia</taxon>
        <taxon>Felidae</taxon>
        <taxon>Pantherinae</taxon>
        <taxon>Panthera</taxon>
    </lineage>
</organism>
<dbReference type="Pfam" id="PF17776">
    <property type="entry name" value="NLRC4_HD2"/>
    <property type="match status" value="1"/>
</dbReference>
<dbReference type="PROSITE" id="PS50824">
    <property type="entry name" value="DAPIN"/>
    <property type="match status" value="1"/>
</dbReference>
<dbReference type="Gene3D" id="3.80.10.10">
    <property type="entry name" value="Ribonuclease Inhibitor"/>
    <property type="match status" value="2"/>
</dbReference>
<keyword evidence="5" id="KW-0067">ATP-binding</keyword>
<dbReference type="SUPFAM" id="SSF47986">
    <property type="entry name" value="DEATH domain"/>
    <property type="match status" value="1"/>
</dbReference>
<comment type="similarity">
    <text evidence="1">Belongs to the NLRP family.</text>
</comment>
<reference evidence="8" key="1">
    <citation type="submission" date="2025-08" db="UniProtKB">
        <authorList>
            <consortium name="Ensembl"/>
        </authorList>
    </citation>
    <scope>IDENTIFICATION</scope>
</reference>
<dbReference type="SMART" id="SM01289">
    <property type="entry name" value="PYRIN"/>
    <property type="match status" value="1"/>
</dbReference>
<evidence type="ECO:0000256" key="5">
    <source>
        <dbReference type="ARBA" id="ARBA00022840"/>
    </source>
</evidence>
<keyword evidence="4" id="KW-0547">Nucleotide-binding</keyword>
<dbReference type="GO" id="GO:0050727">
    <property type="term" value="P:regulation of inflammatory response"/>
    <property type="evidence" value="ECO:0007669"/>
    <property type="project" value="TreeGrafter"/>
</dbReference>
<dbReference type="OMA" id="FPGRLAW"/>
<dbReference type="PROSITE" id="PS50837">
    <property type="entry name" value="NACHT"/>
    <property type="match status" value="1"/>
</dbReference>
<dbReference type="InterPro" id="IPR007111">
    <property type="entry name" value="NACHT_NTPase"/>
</dbReference>
<sequence>ISDVNQNSSPFSCSSSCSSSSPCYLFPSLMSSASSSSSPFENGVMLYMVYLSKEELQRFKQLLVDENPRPGSVQITWDEVKTARWGEVVHLFMEYFPGRLAWDVTRDIFAKMNQTELCLQVQMELNDILPRLEPADANPREMPVNMEERESGMCWHRDKTFYQEIERHKRFLPCLFLPRRPQGRQPMTVVLQGVAGVGKTTLAKKVMLEWAQNKFYPHKFWCAFYIHCREVAQVDKQSFSELIAHKWPGSKALMSKIMSKPDQLLLLFDGFEEVTLTLTDRPTDLSEDWSQKLPGSILLTSLLSKRMLPEATILITLRFTSRRKLKPFLKQPSFITLTGFGMAERGKYFRTYFGNKREADEALSFVMGNTILLSMCQVPVVCWMVCSCLRQQMERGADLSQVYPNATALFIQYLSSLFPTKAGGLPGNTHQEQLRGLCYLAAEGMWNMKWVFDPKDLEHAKLEETAVATFLRVNIFQRVAGDQDRYTFAFMSFQEFFAALWYVLSSPQRLRSFQVLDSVHVTRLIAYPGRKKNYLAQMGLFLFGLLNETCALATEKSFRCKLTLSNRKKLLKVAALSHEFGPPTPHHGVLQLLYCLHEIQEEAFVSQILNDCQKAALTISKVKDMQVSAFCLKHCRHLRCLKLTITLTVTQVSTPHPESLRSTEPESSDQCFLWWRDFCSVFWTHASLEVLAVTNTFMGTDSARALHAALRHPRCPLQKLIFRHVNPSMLNEDFFQVLIENRYMRHLEIQGTEVRCETMVFLCTALKYPQCYLQRLSLEDCSLNPKSWIDIARHLRSNIHSKTLILGSSYLETFGEYYLSVAQLERLLENCDLTLLSCTSLTSSLKRNENLTHLSLAENALKDEGTKQLCSALQHSSCPLQRLVLRNCNLTSECCQEMASALDKNKNLRSLDLGFNSLKDDGVILLFEALENPESVLQILECLFTCVCCQAMASMFLHNQSLRYLDVSKNDIGCRGILLLLFSSASGKRGLFCKSLLGSLCRKTTAQAKLLDKRETLDLKIYCSCC</sequence>
<dbReference type="InterPro" id="IPR027417">
    <property type="entry name" value="P-loop_NTPase"/>
</dbReference>
<dbReference type="Pfam" id="PF13516">
    <property type="entry name" value="LRR_6"/>
    <property type="match status" value="3"/>
</dbReference>
<dbReference type="PANTHER" id="PTHR45690:SF8">
    <property type="entry name" value="NACHT, LRR AND PYD DOMAINS-CONTAINING PROTEIN 8"/>
    <property type="match status" value="1"/>
</dbReference>
<accession>A0A8C8XH83</accession>
<evidence type="ECO:0000259" key="7">
    <source>
        <dbReference type="PROSITE" id="PS50837"/>
    </source>
</evidence>
<dbReference type="Pfam" id="PF05729">
    <property type="entry name" value="NACHT"/>
    <property type="match status" value="1"/>
</dbReference>
<dbReference type="Proteomes" id="UP000694399">
    <property type="component" value="Unassembled WGS sequence"/>
</dbReference>
<feature type="domain" description="Pyrin" evidence="6">
    <location>
        <begin position="30"/>
        <end position="127"/>
    </location>
</feature>
<evidence type="ECO:0000313" key="8">
    <source>
        <dbReference type="Ensembl" id="ENSPLOP00000019696.1"/>
    </source>
</evidence>